<dbReference type="InterPro" id="IPR036291">
    <property type="entry name" value="NAD(P)-bd_dom_sf"/>
</dbReference>
<dbReference type="GO" id="GO:0016491">
    <property type="term" value="F:oxidoreductase activity"/>
    <property type="evidence" value="ECO:0007669"/>
    <property type="project" value="UniProtKB-KW"/>
</dbReference>
<comment type="similarity">
    <text evidence="1">Belongs to the short-chain dehydrogenases/reductases (SDR) family.</text>
</comment>
<accession>A0A3M6YP92</accession>
<evidence type="ECO:0000313" key="4">
    <source>
        <dbReference type="Proteomes" id="UP000282582"/>
    </source>
</evidence>
<dbReference type="PANTHER" id="PTHR24320">
    <property type="entry name" value="RETINOL DEHYDROGENASE"/>
    <property type="match status" value="1"/>
</dbReference>
<dbReference type="VEuPathDB" id="FungiDB:BTJ68_09293"/>
<dbReference type="Gene3D" id="3.40.50.720">
    <property type="entry name" value="NAD(P)-binding Rossmann-like Domain"/>
    <property type="match status" value="1"/>
</dbReference>
<evidence type="ECO:0000313" key="3">
    <source>
        <dbReference type="EMBL" id="RMY04707.1"/>
    </source>
</evidence>
<dbReference type="SUPFAM" id="SSF51735">
    <property type="entry name" value="NAD(P)-binding Rossmann-fold domains"/>
    <property type="match status" value="1"/>
</dbReference>
<name>A0A3M6YP92_HORWE</name>
<dbReference type="AlphaFoldDB" id="A0A3M6YP92"/>
<reference evidence="3 4" key="1">
    <citation type="journal article" date="2018" name="BMC Genomics">
        <title>Genomic evidence for intraspecific hybridization in a clonal and extremely halotolerant yeast.</title>
        <authorList>
            <person name="Gostincar C."/>
            <person name="Stajich J.E."/>
            <person name="Zupancic J."/>
            <person name="Zalar P."/>
            <person name="Gunde-Cimerman N."/>
        </authorList>
    </citation>
    <scope>NUCLEOTIDE SEQUENCE [LARGE SCALE GENOMIC DNA]</scope>
    <source>
        <strain evidence="3 4">EXF-6654</strain>
    </source>
</reference>
<keyword evidence="2" id="KW-0560">Oxidoreductase</keyword>
<dbReference type="Proteomes" id="UP000282582">
    <property type="component" value="Unassembled WGS sequence"/>
</dbReference>
<sequence length="198" mass="21718">MCVPPGSSPGGYEIQWATNYLGHALLIQLLLPLLTRTASTYGDARIVNITSEGLMLAPADKGIVFDDLKTKQECGFGARWKRYGQTKLAQVLYTSQLAQRNHTLSIIAIYPGVVGTDLVKTLGLADRLLVYATSTVMSTEDGCKISLWGATVPRQSIENGAYYSLTAEPGKQTRWTKDGDLAEKLWKWTEAALQPYMA</sequence>
<evidence type="ECO:0000256" key="1">
    <source>
        <dbReference type="ARBA" id="ARBA00006484"/>
    </source>
</evidence>
<comment type="caution">
    <text evidence="3">The sequence shown here is derived from an EMBL/GenBank/DDBJ whole genome shotgun (WGS) entry which is preliminary data.</text>
</comment>
<protein>
    <recommendedName>
        <fullName evidence="5">NAD-dependent epimerase/dehydratase domain-containing protein</fullName>
    </recommendedName>
</protein>
<dbReference type="EMBL" id="QWIK01000528">
    <property type="protein sequence ID" value="RMY04707.1"/>
    <property type="molecule type" value="Genomic_DNA"/>
</dbReference>
<gene>
    <name evidence="3" type="ORF">D0868_06810</name>
</gene>
<organism evidence="3 4">
    <name type="scientific">Hortaea werneckii</name>
    <name type="common">Black yeast</name>
    <name type="synonym">Cladosporium werneckii</name>
    <dbReference type="NCBI Taxonomy" id="91943"/>
    <lineage>
        <taxon>Eukaryota</taxon>
        <taxon>Fungi</taxon>
        <taxon>Dikarya</taxon>
        <taxon>Ascomycota</taxon>
        <taxon>Pezizomycotina</taxon>
        <taxon>Dothideomycetes</taxon>
        <taxon>Dothideomycetidae</taxon>
        <taxon>Mycosphaerellales</taxon>
        <taxon>Teratosphaeriaceae</taxon>
        <taxon>Hortaea</taxon>
    </lineage>
</organism>
<proteinExistence type="inferred from homology"/>
<dbReference type="PANTHER" id="PTHR24320:SF154">
    <property type="entry name" value="OXIDOREDUCTASE, SHORT-CHAIN DEHYDROGENASE_REDUCTASE FAMILY (AFU_ORTHOLOGUE AFUA_2G04560)"/>
    <property type="match status" value="1"/>
</dbReference>
<evidence type="ECO:0000256" key="2">
    <source>
        <dbReference type="ARBA" id="ARBA00023002"/>
    </source>
</evidence>
<evidence type="ECO:0008006" key="5">
    <source>
        <dbReference type="Google" id="ProtNLM"/>
    </source>
</evidence>